<dbReference type="Pfam" id="PF06855">
    <property type="entry name" value="YozE_SAM_like"/>
    <property type="match status" value="1"/>
</dbReference>
<evidence type="ECO:0000313" key="4">
    <source>
        <dbReference type="Proteomes" id="UP000515493"/>
    </source>
</evidence>
<evidence type="ECO:0000313" key="3">
    <source>
        <dbReference type="EMBL" id="CAD1796988.1"/>
    </source>
</evidence>
<organism evidence="3 4">
    <name type="scientific">Xanthomonas euroxanthea</name>
    <dbReference type="NCBI Taxonomy" id="2259622"/>
    <lineage>
        <taxon>Bacteria</taxon>
        <taxon>Pseudomonadati</taxon>
        <taxon>Pseudomonadota</taxon>
        <taxon>Gammaproteobacteria</taxon>
        <taxon>Lysobacterales</taxon>
        <taxon>Lysobacteraceae</taxon>
        <taxon>Xanthomonas</taxon>
    </lineage>
</organism>
<reference evidence="3 4" key="1">
    <citation type="submission" date="2020-07" db="EMBL/GenBank/DDBJ databases">
        <authorList>
            <person name="Teixeira M."/>
        </authorList>
    </citation>
    <scope>NUCLEOTIDE SEQUENCE [LARGE SCALE GENOMIC DNA]</scope>
    <source>
        <strain evidence="3">1</strain>
        <strain evidence="2">Xanthomonas sp. CPBF 367</strain>
    </source>
</reference>
<dbReference type="Proteomes" id="UP000515493">
    <property type="component" value="Chromosome"/>
</dbReference>
<proteinExistence type="predicted"/>
<feature type="domain" description="YozE SAM-like" evidence="1">
    <location>
        <begin position="162"/>
        <end position="222"/>
    </location>
</feature>
<protein>
    <recommendedName>
        <fullName evidence="1">YozE SAM-like domain-containing protein</fullName>
    </recommendedName>
</protein>
<gene>
    <name evidence="3" type="ORF">XSP_003841</name>
</gene>
<dbReference type="GeneID" id="79391137"/>
<dbReference type="AlphaFoldDB" id="A0A8E4EV31"/>
<name>A0A8E4EV31_9XANT</name>
<dbReference type="KEGG" id="xeu:XSP_003841"/>
<dbReference type="EMBL" id="LR824641">
    <property type="protein sequence ID" value="CAD0341902.1"/>
    <property type="molecule type" value="Genomic_DNA"/>
</dbReference>
<dbReference type="RefSeq" id="WP_119131587.1">
    <property type="nucleotide sequence ID" value="NZ_LR861803.1"/>
</dbReference>
<sequence length="228" mass="25802">MVNSLLPAQIIRIKRQAKKFARENSLTHAEALDRAAAEHGFANWSLLAKARGAPGGQPKVTAEAPVGRAATRYYLHGDQDEEDPSTYYCARCDSFRPPDHFENAALHRGQSHEMRYLESIERWSERGAVWRSRYRRPEGATNMLAAKAVSLNAAYQQSRSAFHRWLLAQVDRDDMVSDLAVDVRADKSFPVSASSRQEIENYLARHGNHVLEALERAWLEFSSAHGKR</sequence>
<dbReference type="InterPro" id="IPR023089">
    <property type="entry name" value="YozE_SAM-like"/>
</dbReference>
<evidence type="ECO:0000259" key="1">
    <source>
        <dbReference type="Pfam" id="PF06855"/>
    </source>
</evidence>
<dbReference type="EMBL" id="LR861803">
    <property type="protein sequence ID" value="CAD1796988.1"/>
    <property type="molecule type" value="Genomic_DNA"/>
</dbReference>
<accession>A0A8E4EV31</accession>
<evidence type="ECO:0000313" key="2">
    <source>
        <dbReference type="EMBL" id="CAD0341902.1"/>
    </source>
</evidence>
<dbReference type="Gene3D" id="1.10.150.260">
    <property type="entry name" value="YozE SAM-like"/>
    <property type="match status" value="1"/>
</dbReference>
<dbReference type="SUPFAM" id="SSF140652">
    <property type="entry name" value="YozE-like"/>
    <property type="match status" value="1"/>
</dbReference>
<dbReference type="InterPro" id="IPR036806">
    <property type="entry name" value="YozE_SAM-like_sf"/>
</dbReference>